<accession>A0ABV3VJT0</accession>
<proteinExistence type="predicted"/>
<gene>
    <name evidence="1" type="ORF">ABFW12_25740</name>
</gene>
<evidence type="ECO:0008006" key="3">
    <source>
        <dbReference type="Google" id="ProtNLM"/>
    </source>
</evidence>
<evidence type="ECO:0000313" key="2">
    <source>
        <dbReference type="Proteomes" id="UP001558474"/>
    </source>
</evidence>
<keyword evidence="2" id="KW-1185">Reference proteome</keyword>
<reference evidence="1 2" key="1">
    <citation type="submission" date="2024-04" db="EMBL/GenBank/DDBJ databases">
        <title>Genomic Markers of Mycobacteria.</title>
        <authorList>
            <person name="Soliman M.S."/>
            <person name="Elkholy A."/>
            <person name="Soliman N.S."/>
            <person name="Abbas A."/>
            <person name="Khayrat S."/>
            <person name="Shawky S."/>
        </authorList>
    </citation>
    <scope>NUCLEOTIDE SEQUENCE [LARGE SCALE GENOMIC DNA]</scope>
    <source>
        <strain evidence="1 2">Egy-CU-AM5</strain>
    </source>
</reference>
<sequence length="296" mass="33072">MTATTINNSPVRVDLDLEQVAHRIVSAHPDLARVYGTFNACFRCDPKTLTGFMDLGPALYDHAPASVTALAPHLALPDHDATIRFRERLEEQRIPTWETHTIRAAQEQLRHVTRTVHEHNHVHGHFPLTPAPLPVVSPVPNPSVSFPTYYWTDTARFAGVTDPDALDEVKRENRSVLNGFLRPQTVSDVFRAVPRTVQFDADLLLVDAATGKPRVWVERAHRTHSTATAMCTRALGQALDLPMLHVQWVTIDGRHTVYWTSFVDGVQVPGGTVHGEDDLSQTTFDVIDAWVRNGPR</sequence>
<organism evidence="1 2">
    <name type="scientific">Mycolicibacterium porcinum</name>
    <dbReference type="NCBI Taxonomy" id="39693"/>
    <lineage>
        <taxon>Bacteria</taxon>
        <taxon>Bacillati</taxon>
        <taxon>Actinomycetota</taxon>
        <taxon>Actinomycetes</taxon>
        <taxon>Mycobacteriales</taxon>
        <taxon>Mycobacteriaceae</taxon>
        <taxon>Mycolicibacterium</taxon>
    </lineage>
</organism>
<dbReference type="EMBL" id="JBDLOU010000073">
    <property type="protein sequence ID" value="MEX3741637.1"/>
    <property type="molecule type" value="Genomic_DNA"/>
</dbReference>
<comment type="caution">
    <text evidence="1">The sequence shown here is derived from an EMBL/GenBank/DDBJ whole genome shotgun (WGS) entry which is preliminary data.</text>
</comment>
<dbReference type="RefSeq" id="WP_368574018.1">
    <property type="nucleotide sequence ID" value="NZ_JBDLOU010000073.1"/>
</dbReference>
<evidence type="ECO:0000313" key="1">
    <source>
        <dbReference type="EMBL" id="MEX3741637.1"/>
    </source>
</evidence>
<name>A0ABV3VJT0_9MYCO</name>
<protein>
    <recommendedName>
        <fullName evidence="3">ESX secretion-associated protein EspG</fullName>
    </recommendedName>
</protein>
<dbReference type="Proteomes" id="UP001558474">
    <property type="component" value="Unassembled WGS sequence"/>
</dbReference>